<keyword evidence="1" id="KW-0507">mRNA processing</keyword>
<dbReference type="GO" id="GO:0003729">
    <property type="term" value="F:mRNA binding"/>
    <property type="evidence" value="ECO:0007669"/>
    <property type="project" value="InterPro"/>
</dbReference>
<feature type="compositionally biased region" description="Low complexity" evidence="4">
    <location>
        <begin position="11"/>
        <end position="29"/>
    </location>
</feature>
<dbReference type="FunFam" id="3.30.70.330:FF:000309">
    <property type="entry name" value="RNA-binding protein 42"/>
    <property type="match status" value="1"/>
</dbReference>
<gene>
    <name evidence="6" type="ORF">K7X08_031146</name>
</gene>
<dbReference type="PROSITE" id="PS50102">
    <property type="entry name" value="RRM"/>
    <property type="match status" value="1"/>
</dbReference>
<keyword evidence="7" id="KW-1185">Reference proteome</keyword>
<organism evidence="6 7">
    <name type="scientific">Anisodus acutangulus</name>
    <dbReference type="NCBI Taxonomy" id="402998"/>
    <lineage>
        <taxon>Eukaryota</taxon>
        <taxon>Viridiplantae</taxon>
        <taxon>Streptophyta</taxon>
        <taxon>Embryophyta</taxon>
        <taxon>Tracheophyta</taxon>
        <taxon>Spermatophyta</taxon>
        <taxon>Magnoliopsida</taxon>
        <taxon>eudicotyledons</taxon>
        <taxon>Gunneridae</taxon>
        <taxon>Pentapetalae</taxon>
        <taxon>asterids</taxon>
        <taxon>lamiids</taxon>
        <taxon>Solanales</taxon>
        <taxon>Solanaceae</taxon>
        <taxon>Solanoideae</taxon>
        <taxon>Hyoscyameae</taxon>
        <taxon>Anisodus</taxon>
    </lineage>
</organism>
<dbReference type="Proteomes" id="UP001152561">
    <property type="component" value="Unassembled WGS sequence"/>
</dbReference>
<evidence type="ECO:0000256" key="3">
    <source>
        <dbReference type="PROSITE-ProRule" id="PRU00176"/>
    </source>
</evidence>
<dbReference type="Pfam" id="PF09331">
    <property type="entry name" value="DUF1985"/>
    <property type="match status" value="1"/>
</dbReference>
<protein>
    <recommendedName>
        <fullName evidence="5">RRM domain-containing protein</fullName>
    </recommendedName>
</protein>
<dbReference type="SUPFAM" id="SSF54928">
    <property type="entry name" value="RNA-binding domain, RBD"/>
    <property type="match status" value="1"/>
</dbReference>
<evidence type="ECO:0000259" key="5">
    <source>
        <dbReference type="PROSITE" id="PS50102"/>
    </source>
</evidence>
<evidence type="ECO:0000313" key="7">
    <source>
        <dbReference type="Proteomes" id="UP001152561"/>
    </source>
</evidence>
<dbReference type="InterPro" id="IPR012677">
    <property type="entry name" value="Nucleotide-bd_a/b_plait_sf"/>
</dbReference>
<comment type="caution">
    <text evidence="6">The sequence shown here is derived from an EMBL/GenBank/DDBJ whole genome shotgun (WGS) entry which is preliminary data.</text>
</comment>
<evidence type="ECO:0000256" key="2">
    <source>
        <dbReference type="ARBA" id="ARBA00022884"/>
    </source>
</evidence>
<evidence type="ECO:0000256" key="4">
    <source>
        <dbReference type="SAM" id="MobiDB-lite"/>
    </source>
</evidence>
<dbReference type="Gene3D" id="3.30.70.330">
    <property type="match status" value="1"/>
</dbReference>
<feature type="region of interest" description="Disordered" evidence="4">
    <location>
        <begin position="456"/>
        <end position="480"/>
    </location>
</feature>
<feature type="compositionally biased region" description="Polar residues" evidence="4">
    <location>
        <begin position="1"/>
        <end position="10"/>
    </location>
</feature>
<feature type="domain" description="RRM" evidence="5">
    <location>
        <begin position="149"/>
        <end position="227"/>
    </location>
</feature>
<feature type="compositionally biased region" description="Polar residues" evidence="4">
    <location>
        <begin position="42"/>
        <end position="51"/>
    </location>
</feature>
<evidence type="ECO:0000256" key="1">
    <source>
        <dbReference type="ARBA" id="ARBA00022664"/>
    </source>
</evidence>
<dbReference type="SMART" id="SM00360">
    <property type="entry name" value="RRM"/>
    <property type="match status" value="1"/>
</dbReference>
<dbReference type="PANTHER" id="PTHR47640">
    <property type="entry name" value="TRNA SELENOCYSTEINE 1-ASSOCIATED PROTEIN 1-RELATED-RELATED"/>
    <property type="match status" value="1"/>
</dbReference>
<dbReference type="InterPro" id="IPR000504">
    <property type="entry name" value="RRM_dom"/>
</dbReference>
<reference evidence="7" key="1">
    <citation type="journal article" date="2023" name="Proc. Natl. Acad. Sci. U.S.A.">
        <title>Genomic and structural basis for evolution of tropane alkaloid biosynthesis.</title>
        <authorList>
            <person name="Wanga Y.-J."/>
            <person name="Taina T."/>
            <person name="Yua J.-Y."/>
            <person name="Lia J."/>
            <person name="Xua B."/>
            <person name="Chenc J."/>
            <person name="D'Auriad J.C."/>
            <person name="Huanga J.-P."/>
            <person name="Huanga S.-X."/>
        </authorList>
    </citation>
    <scope>NUCLEOTIDE SEQUENCE [LARGE SCALE GENOMIC DNA]</scope>
    <source>
        <strain evidence="7">cv. KIB-2019</strain>
    </source>
</reference>
<feature type="compositionally biased region" description="Low complexity" evidence="4">
    <location>
        <begin position="580"/>
        <end position="592"/>
    </location>
</feature>
<evidence type="ECO:0000313" key="6">
    <source>
        <dbReference type="EMBL" id="KAJ8562694.1"/>
    </source>
</evidence>
<dbReference type="InterPro" id="IPR050825">
    <property type="entry name" value="RBM42_RBP45_47-like"/>
</dbReference>
<feature type="region of interest" description="Disordered" evidence="4">
    <location>
        <begin position="565"/>
        <end position="601"/>
    </location>
</feature>
<sequence length="601" mass="65268">MSNVPSTSLQYTYSNGTSTSAATNSPSSSQYTYSNGTYFPTPFHLQQQQPYTGAAPPPSVQQQLPSPSVYPAPAPIPGVYTMPQFQQAQQLFQRDAQTITPEALENVKAALASSEIEHKAEAKKKAIPRKAAGQSWEDSTLAEWPENDYRLFCGDLGNEVNDDVLSKAFSRFPTFNMAKVVRDKRTGKTKGYGFVSFSNPLDLAAALKEMSGKYVGNRPIKLRKSKWEERTDFEALQSHKNRSHKKPKTAKKGIFHKAIVAQSADEGGAFLGCDALHFVVSGAKLRFGLGEFALITGLKCKGGTSITVKSIPNQLVKKYFKSSGNVTWSQVKNVFPTEDERLLLDLEGLAFEPVLEPSQGQRMSDKFFCTQAPKTNMSQSSRGDVESSNVDMNELESFQVHVDSKFAEILQAIVDLNKKVDAKRGSWFADCADLDVVGKQGVRETDENVKDVKVNDVVGDGDSSKEDVLPQGGDVESADVGNESVDGVLAKGSEFVLAPPPEDVARPQAGQLADKVPVKAEDGVKDCGVGMSGASDRESDSEEKVCEFVIPPGTNVVKINDDQTTLVAPQRGRPRQLANVKKSSFVSGSGFSELGETPLKR</sequence>
<dbReference type="AlphaFoldDB" id="A0A9Q1MPJ7"/>
<accession>A0A9Q1MPJ7</accession>
<dbReference type="OrthoDB" id="1749473at2759"/>
<dbReference type="InterPro" id="IPR034215">
    <property type="entry name" value="RBM42_RRM"/>
</dbReference>
<dbReference type="Pfam" id="PF00076">
    <property type="entry name" value="RRM_1"/>
    <property type="match status" value="1"/>
</dbReference>
<dbReference type="InterPro" id="IPR015410">
    <property type="entry name" value="DUF1985"/>
</dbReference>
<name>A0A9Q1MPJ7_9SOLA</name>
<proteinExistence type="predicted"/>
<dbReference type="PANTHER" id="PTHR47640:SF64">
    <property type="entry name" value="RNA-BINDING PROTEIN 42-LIKE ISOFORM X1"/>
    <property type="match status" value="1"/>
</dbReference>
<feature type="region of interest" description="Disordered" evidence="4">
    <location>
        <begin position="42"/>
        <end position="72"/>
    </location>
</feature>
<dbReference type="GO" id="GO:0006397">
    <property type="term" value="P:mRNA processing"/>
    <property type="evidence" value="ECO:0007669"/>
    <property type="project" value="UniProtKB-KW"/>
</dbReference>
<keyword evidence="2 3" id="KW-0694">RNA-binding</keyword>
<feature type="region of interest" description="Disordered" evidence="4">
    <location>
        <begin position="1"/>
        <end position="29"/>
    </location>
</feature>
<dbReference type="EMBL" id="JAJAGQ010000005">
    <property type="protein sequence ID" value="KAJ8562694.1"/>
    <property type="molecule type" value="Genomic_DNA"/>
</dbReference>
<dbReference type="InterPro" id="IPR035979">
    <property type="entry name" value="RBD_domain_sf"/>
</dbReference>
<dbReference type="CDD" id="cd12383">
    <property type="entry name" value="RRM_RBM42"/>
    <property type="match status" value="1"/>
</dbReference>